<dbReference type="InterPro" id="IPR027417">
    <property type="entry name" value="P-loop_NTPase"/>
</dbReference>
<accession>A0A1B6MJW5</accession>
<comment type="similarity">
    <text evidence="1">Belongs to the sulfotransferase 1 family.</text>
</comment>
<dbReference type="EMBL" id="GEBQ01017860">
    <property type="protein sequence ID" value="JAT22117.1"/>
    <property type="molecule type" value="Transcribed_RNA"/>
</dbReference>
<proteinExistence type="inferred from homology"/>
<name>A0A1B6MJW5_9HEMI</name>
<feature type="domain" description="Sulfotransferase" evidence="3">
    <location>
        <begin position="54"/>
        <end position="318"/>
    </location>
</feature>
<organism evidence="5">
    <name type="scientific">Graphocephala atropunctata</name>
    <dbReference type="NCBI Taxonomy" id="36148"/>
    <lineage>
        <taxon>Eukaryota</taxon>
        <taxon>Metazoa</taxon>
        <taxon>Ecdysozoa</taxon>
        <taxon>Arthropoda</taxon>
        <taxon>Hexapoda</taxon>
        <taxon>Insecta</taxon>
        <taxon>Pterygota</taxon>
        <taxon>Neoptera</taxon>
        <taxon>Paraneoptera</taxon>
        <taxon>Hemiptera</taxon>
        <taxon>Auchenorrhyncha</taxon>
        <taxon>Membracoidea</taxon>
        <taxon>Cicadellidae</taxon>
        <taxon>Cicadellinae</taxon>
        <taxon>Cicadellini</taxon>
        <taxon>Graphocephala</taxon>
    </lineage>
</organism>
<dbReference type="PANTHER" id="PTHR11783">
    <property type="entry name" value="SULFOTRANSFERASE SULT"/>
    <property type="match status" value="1"/>
</dbReference>
<dbReference type="AlphaFoldDB" id="A0A1B6MJW5"/>
<dbReference type="GO" id="GO:0008146">
    <property type="term" value="F:sulfotransferase activity"/>
    <property type="evidence" value="ECO:0007669"/>
    <property type="project" value="InterPro"/>
</dbReference>
<dbReference type="Pfam" id="PF00685">
    <property type="entry name" value="Sulfotransfer_1"/>
    <property type="match status" value="1"/>
</dbReference>
<keyword evidence="2" id="KW-0808">Transferase</keyword>
<evidence type="ECO:0000313" key="4">
    <source>
        <dbReference type="EMBL" id="JAT22117.1"/>
    </source>
</evidence>
<dbReference type="SUPFAM" id="SSF52540">
    <property type="entry name" value="P-loop containing nucleoside triphosphate hydrolases"/>
    <property type="match status" value="1"/>
</dbReference>
<evidence type="ECO:0000256" key="2">
    <source>
        <dbReference type="ARBA" id="ARBA00022679"/>
    </source>
</evidence>
<dbReference type="Gene3D" id="3.40.50.300">
    <property type="entry name" value="P-loop containing nucleotide triphosphate hydrolases"/>
    <property type="match status" value="1"/>
</dbReference>
<sequence length="324" mass="37323">MYLKYEMLEEKLASRMDAMFSVKNALIEVNPGKVLVPPRYRALGQRILDLEVRPDDVWAVAYPRTGSTWTLEMVWCIMNNLDFDAARSTLINMRSPIVELTALFGNDNGEVTDTISDSVGLVEAMPSPRCVRSHMPLQLLPRQLTSVKPKIVYVARNPKDVCVSYYHYCMLLHNLHDCTFEDFCELFLQGRTPVGPYLEHALGFWQLRDEPNVLFLKYEDMKKDHRAAAFKIAEFLGKELTEEQVTQLMDHASFSKMRENPSVNLEAILEQMHGPGHVVKEEIKFIRKGQVGDWRNHMSDEMSLRFDKWAEEKLRGSGLSFDTS</sequence>
<protein>
    <recommendedName>
        <fullName evidence="3">Sulfotransferase domain-containing protein</fullName>
    </recommendedName>
</protein>
<evidence type="ECO:0000256" key="1">
    <source>
        <dbReference type="ARBA" id="ARBA00005771"/>
    </source>
</evidence>
<dbReference type="InterPro" id="IPR000863">
    <property type="entry name" value="Sulfotransferase_dom"/>
</dbReference>
<evidence type="ECO:0000259" key="3">
    <source>
        <dbReference type="Pfam" id="PF00685"/>
    </source>
</evidence>
<gene>
    <name evidence="5" type="ORF">g.39832</name>
    <name evidence="4" type="ORF">g.39834</name>
</gene>
<dbReference type="EMBL" id="GEBQ01003751">
    <property type="protein sequence ID" value="JAT36226.1"/>
    <property type="molecule type" value="Transcribed_RNA"/>
</dbReference>
<reference evidence="5" key="1">
    <citation type="submission" date="2015-11" db="EMBL/GenBank/DDBJ databases">
        <title>De novo transcriptome assembly of four potential Pierce s Disease insect vectors from Arizona vineyards.</title>
        <authorList>
            <person name="Tassone E.E."/>
        </authorList>
    </citation>
    <scope>NUCLEOTIDE SEQUENCE</scope>
</reference>
<evidence type="ECO:0000313" key="5">
    <source>
        <dbReference type="EMBL" id="JAT36226.1"/>
    </source>
</evidence>